<dbReference type="GO" id="GO:0005634">
    <property type="term" value="C:nucleus"/>
    <property type="evidence" value="ECO:0007669"/>
    <property type="project" value="TreeGrafter"/>
</dbReference>
<keyword evidence="2" id="KW-0645">Protease</keyword>
<feature type="region of interest" description="Disordered" evidence="5">
    <location>
        <begin position="1"/>
        <end position="102"/>
    </location>
</feature>
<dbReference type="PANTHER" id="PTHR12606:SF141">
    <property type="entry name" value="GH15225P-RELATED"/>
    <property type="match status" value="1"/>
</dbReference>
<evidence type="ECO:0000313" key="7">
    <source>
        <dbReference type="EMBL" id="KAK4100968.1"/>
    </source>
</evidence>
<proteinExistence type="inferred from homology"/>
<evidence type="ECO:0000259" key="6">
    <source>
        <dbReference type="PROSITE" id="PS50600"/>
    </source>
</evidence>
<evidence type="ECO:0000256" key="2">
    <source>
        <dbReference type="ARBA" id="ARBA00022670"/>
    </source>
</evidence>
<feature type="domain" description="Ubiquitin-like protease family profile" evidence="6">
    <location>
        <begin position="1017"/>
        <end position="1188"/>
    </location>
</feature>
<dbReference type="PANTHER" id="PTHR12606">
    <property type="entry name" value="SENTRIN/SUMO-SPECIFIC PROTEASE"/>
    <property type="match status" value="1"/>
</dbReference>
<evidence type="ECO:0000256" key="3">
    <source>
        <dbReference type="ARBA" id="ARBA00022801"/>
    </source>
</evidence>
<dbReference type="InterPro" id="IPR003653">
    <property type="entry name" value="Peptidase_C48_C"/>
</dbReference>
<organism evidence="7 8">
    <name type="scientific">Parathielavia hyrcaniae</name>
    <dbReference type="NCBI Taxonomy" id="113614"/>
    <lineage>
        <taxon>Eukaryota</taxon>
        <taxon>Fungi</taxon>
        <taxon>Dikarya</taxon>
        <taxon>Ascomycota</taxon>
        <taxon>Pezizomycotina</taxon>
        <taxon>Sordariomycetes</taxon>
        <taxon>Sordariomycetidae</taxon>
        <taxon>Sordariales</taxon>
        <taxon>Chaetomiaceae</taxon>
        <taxon>Parathielavia</taxon>
    </lineage>
</organism>
<feature type="region of interest" description="Disordered" evidence="5">
    <location>
        <begin position="909"/>
        <end position="975"/>
    </location>
</feature>
<feature type="region of interest" description="Disordered" evidence="5">
    <location>
        <begin position="167"/>
        <end position="189"/>
    </location>
</feature>
<reference evidence="7" key="1">
    <citation type="journal article" date="2023" name="Mol. Phylogenet. Evol.">
        <title>Genome-scale phylogeny and comparative genomics of the fungal order Sordariales.</title>
        <authorList>
            <person name="Hensen N."/>
            <person name="Bonometti L."/>
            <person name="Westerberg I."/>
            <person name="Brannstrom I.O."/>
            <person name="Guillou S."/>
            <person name="Cros-Aarteil S."/>
            <person name="Calhoun S."/>
            <person name="Haridas S."/>
            <person name="Kuo A."/>
            <person name="Mondo S."/>
            <person name="Pangilinan J."/>
            <person name="Riley R."/>
            <person name="LaButti K."/>
            <person name="Andreopoulos B."/>
            <person name="Lipzen A."/>
            <person name="Chen C."/>
            <person name="Yan M."/>
            <person name="Daum C."/>
            <person name="Ng V."/>
            <person name="Clum A."/>
            <person name="Steindorff A."/>
            <person name="Ohm R.A."/>
            <person name="Martin F."/>
            <person name="Silar P."/>
            <person name="Natvig D.O."/>
            <person name="Lalanne C."/>
            <person name="Gautier V."/>
            <person name="Ament-Velasquez S.L."/>
            <person name="Kruys A."/>
            <person name="Hutchinson M.I."/>
            <person name="Powell A.J."/>
            <person name="Barry K."/>
            <person name="Miller A.N."/>
            <person name="Grigoriev I.V."/>
            <person name="Debuchy R."/>
            <person name="Gladieux P."/>
            <person name="Hiltunen Thoren M."/>
            <person name="Johannesson H."/>
        </authorList>
    </citation>
    <scope>NUCLEOTIDE SEQUENCE</scope>
    <source>
        <strain evidence="7">CBS 757.83</strain>
    </source>
</reference>
<feature type="region of interest" description="Disordered" evidence="5">
    <location>
        <begin position="289"/>
        <end position="320"/>
    </location>
</feature>
<dbReference type="GO" id="GO:0006508">
    <property type="term" value="P:proteolysis"/>
    <property type="evidence" value="ECO:0007669"/>
    <property type="project" value="UniProtKB-KW"/>
</dbReference>
<dbReference type="GO" id="GO:0016929">
    <property type="term" value="F:deSUMOylase activity"/>
    <property type="evidence" value="ECO:0007669"/>
    <property type="project" value="TreeGrafter"/>
</dbReference>
<dbReference type="Pfam" id="PF02902">
    <property type="entry name" value="Peptidase_C48"/>
    <property type="match status" value="1"/>
</dbReference>
<name>A0AAN6PZZ6_9PEZI</name>
<feature type="compositionally biased region" description="Polar residues" evidence="5">
    <location>
        <begin position="38"/>
        <end position="56"/>
    </location>
</feature>
<protein>
    <recommendedName>
        <fullName evidence="6">Ubiquitin-like protease family profile domain-containing protein</fullName>
    </recommendedName>
</protein>
<dbReference type="PROSITE" id="PS50600">
    <property type="entry name" value="ULP_PROTEASE"/>
    <property type="match status" value="1"/>
</dbReference>
<gene>
    <name evidence="7" type="ORF">N658DRAFT_486357</name>
</gene>
<dbReference type="AlphaFoldDB" id="A0AAN6PZZ6"/>
<dbReference type="Gene3D" id="3.40.395.10">
    <property type="entry name" value="Adenoviral Proteinase, Chain A"/>
    <property type="match status" value="1"/>
</dbReference>
<dbReference type="GO" id="GO:0016926">
    <property type="term" value="P:protein desumoylation"/>
    <property type="evidence" value="ECO:0007669"/>
    <property type="project" value="TreeGrafter"/>
</dbReference>
<dbReference type="Proteomes" id="UP001305647">
    <property type="component" value="Unassembled WGS sequence"/>
</dbReference>
<comment type="similarity">
    <text evidence="1">Belongs to the peptidase C48 family.</text>
</comment>
<evidence type="ECO:0000256" key="5">
    <source>
        <dbReference type="SAM" id="MobiDB-lite"/>
    </source>
</evidence>
<keyword evidence="3" id="KW-0378">Hydrolase</keyword>
<feature type="compositionally biased region" description="Basic and acidic residues" evidence="5">
    <location>
        <begin position="913"/>
        <end position="971"/>
    </location>
</feature>
<dbReference type="InterPro" id="IPR038765">
    <property type="entry name" value="Papain-like_cys_pep_sf"/>
</dbReference>
<evidence type="ECO:0000256" key="1">
    <source>
        <dbReference type="ARBA" id="ARBA00005234"/>
    </source>
</evidence>
<feature type="compositionally biased region" description="Basic and acidic residues" evidence="5">
    <location>
        <begin position="788"/>
        <end position="799"/>
    </location>
</feature>
<keyword evidence="4" id="KW-0788">Thiol protease</keyword>
<dbReference type="SUPFAM" id="SSF54001">
    <property type="entry name" value="Cysteine proteinases"/>
    <property type="match status" value="1"/>
</dbReference>
<evidence type="ECO:0000256" key="4">
    <source>
        <dbReference type="ARBA" id="ARBA00022807"/>
    </source>
</evidence>
<comment type="caution">
    <text evidence="7">The sequence shown here is derived from an EMBL/GenBank/DDBJ whole genome shotgun (WGS) entry which is preliminary data.</text>
</comment>
<feature type="region of interest" description="Disordered" evidence="5">
    <location>
        <begin position="788"/>
        <end position="875"/>
    </location>
</feature>
<feature type="compositionally biased region" description="Low complexity" evidence="5">
    <location>
        <begin position="93"/>
        <end position="102"/>
    </location>
</feature>
<keyword evidence="8" id="KW-1185">Reference proteome</keyword>
<sequence>MPGQAAPTPRTTRKSRGLRFLTDSCLGDSDQVSRRRSSGTPTRATNFTRALSTSTWADPGTPAPRARLAQPSPLSATSALEADSEEQQQAATPSPSLPSVVRRPLYPPPVVLPPATPYAHGPLPSSSSPLEHPRVTAIRIRRRIASPRTPSRFNRYITKFIDATPSISPARAPKSPGSETRLFKQRREQEGEEKFARELWILLRNDSYMRGCWCGPPNIFNSRDEAEAAVGHLRFYLAGSVDKKFRVLQKKDDFRWHCNCGNKEYHAVYQNLVNSNGKRPAEDSEIDLISQNQDSKRGKSIDRAIPAPTESTSDEEEQPQAPAIIPAESSKPAQSMWAQACGIVSRAVVTMGSPLVTLLGTLREQLRGDAYEILDSRRQNTGNGTITVKRMKRQAPLPATEQPASEVEDDGFDNLVWTDDPTKRIGFENLQRLADIFVSQSESVKNNTITLGQSIAAIRLEIQEGQDLSTSIAVHQYREHMFGPMSAEDSDDKQAKQWTDTMEEYLGKLGLCINFLQRVYDRDRLEELKGKYATPPRHLPLGSPTFRLCAGMVGRFLTFIRSLQTVSNIDTPTLEAISQMIVDANAVHKQELLPSFVEQKLELTESMPGYFPEDKASAIEEIPADDFEFQRLYDHRFPEPETSDWPSQVGPGYFRLVPKRKGILKPSKEWHAPASPGYVATPEKTKKLSFINPVHKFIPPTHIPSKIMTPEEAARIVGPKFQADIVRDEHSIRVFEATRTVDRDGHPLLENEDRFSLDALERDDKEMGLTYLAKKYDGFINDVQDEMEKRAEEDKENRTKTSLKLTPRRRIVQMPYPRFPSTPEMRQRRAHLCADVASSPAASSPGINPLMSRKTEEQPPKPIQKKPGPSSLEDFFAQDNDLDLQLDISTRKFEQLQIDRQIKDEVESAALRSAEDKRKREEEEALREQEWRLEEQRRRREEERRREQEAQRQREEERRREQEAQRQRDAEEFAALTGLRAPTRPLITPLSSDWNLRVSNATNANSQTELAKTLEGQPLTRRDFEEKLLPPTAWLNDNVIIGSILHIADYVNKAKGATDQEPQCAAFTSYFWPRLLSHGAGGCGRLLRRAGVRKANLLDIDTILIPICEQSHWTLAVIRPGKRTVTHVDSMRGGHGDESVKTKLLELVRFILEDQFVEADWKAVDYEGPRQTNGWDCGVFTITNAMCMALGLNPRFTYTERQLTLQRRRLAAMLLNEGFKGDFSLDGF</sequence>
<accession>A0AAN6PZZ6</accession>
<evidence type="ECO:0000313" key="8">
    <source>
        <dbReference type="Proteomes" id="UP001305647"/>
    </source>
</evidence>
<reference evidence="7" key="2">
    <citation type="submission" date="2023-05" db="EMBL/GenBank/DDBJ databases">
        <authorList>
            <consortium name="Lawrence Berkeley National Laboratory"/>
            <person name="Steindorff A."/>
            <person name="Hensen N."/>
            <person name="Bonometti L."/>
            <person name="Westerberg I."/>
            <person name="Brannstrom I.O."/>
            <person name="Guillou S."/>
            <person name="Cros-Aarteil S."/>
            <person name="Calhoun S."/>
            <person name="Haridas S."/>
            <person name="Kuo A."/>
            <person name="Mondo S."/>
            <person name="Pangilinan J."/>
            <person name="Riley R."/>
            <person name="Labutti K."/>
            <person name="Andreopoulos B."/>
            <person name="Lipzen A."/>
            <person name="Chen C."/>
            <person name="Yanf M."/>
            <person name="Daum C."/>
            <person name="Ng V."/>
            <person name="Clum A."/>
            <person name="Ohm R."/>
            <person name="Martin F."/>
            <person name="Silar P."/>
            <person name="Natvig D."/>
            <person name="Lalanne C."/>
            <person name="Gautier V."/>
            <person name="Ament-Velasquez S.L."/>
            <person name="Kruys A."/>
            <person name="Hutchinson M.I."/>
            <person name="Powell A.J."/>
            <person name="Barry K."/>
            <person name="Miller A.N."/>
            <person name="Grigoriev I.V."/>
            <person name="Debuchy R."/>
            <person name="Gladieux P."/>
            <person name="Thoren M.H."/>
            <person name="Johannesson H."/>
        </authorList>
    </citation>
    <scope>NUCLEOTIDE SEQUENCE</scope>
    <source>
        <strain evidence="7">CBS 757.83</strain>
    </source>
</reference>
<dbReference type="EMBL" id="MU863637">
    <property type="protein sequence ID" value="KAK4100968.1"/>
    <property type="molecule type" value="Genomic_DNA"/>
</dbReference>